<evidence type="ECO:0000313" key="1">
    <source>
        <dbReference type="EMBL" id="SJL09414.1"/>
    </source>
</evidence>
<evidence type="ECO:0000313" key="2">
    <source>
        <dbReference type="Proteomes" id="UP000219338"/>
    </source>
</evidence>
<proteinExistence type="predicted"/>
<dbReference type="EMBL" id="FUEG01000010">
    <property type="protein sequence ID" value="SJL09414.1"/>
    <property type="molecule type" value="Genomic_DNA"/>
</dbReference>
<gene>
    <name evidence="1" type="ORF">ARMOST_12792</name>
</gene>
<name>A0A284RKZ4_ARMOS</name>
<dbReference type="Proteomes" id="UP000219338">
    <property type="component" value="Unassembled WGS sequence"/>
</dbReference>
<accession>A0A284RKZ4</accession>
<reference evidence="2" key="1">
    <citation type="journal article" date="2017" name="Nat. Ecol. Evol.">
        <title>Genome expansion and lineage-specific genetic innovations in the forest pathogenic fungi Armillaria.</title>
        <authorList>
            <person name="Sipos G."/>
            <person name="Prasanna A.N."/>
            <person name="Walter M.C."/>
            <person name="O'Connor E."/>
            <person name="Balint B."/>
            <person name="Krizsan K."/>
            <person name="Kiss B."/>
            <person name="Hess J."/>
            <person name="Varga T."/>
            <person name="Slot J."/>
            <person name="Riley R."/>
            <person name="Boka B."/>
            <person name="Rigling D."/>
            <person name="Barry K."/>
            <person name="Lee J."/>
            <person name="Mihaltcheva S."/>
            <person name="LaButti K."/>
            <person name="Lipzen A."/>
            <person name="Waldron R."/>
            <person name="Moloney N.M."/>
            <person name="Sperisen C."/>
            <person name="Kredics L."/>
            <person name="Vagvoelgyi C."/>
            <person name="Patrignani A."/>
            <person name="Fitzpatrick D."/>
            <person name="Nagy I."/>
            <person name="Doyle S."/>
            <person name="Anderson J.B."/>
            <person name="Grigoriev I.V."/>
            <person name="Gueldener U."/>
            <person name="Muensterkoetter M."/>
            <person name="Nagy L.G."/>
        </authorList>
    </citation>
    <scope>NUCLEOTIDE SEQUENCE [LARGE SCALE GENOMIC DNA]</scope>
    <source>
        <strain evidence="2">C18/9</strain>
    </source>
</reference>
<organism evidence="1 2">
    <name type="scientific">Armillaria ostoyae</name>
    <name type="common">Armillaria root rot fungus</name>
    <dbReference type="NCBI Taxonomy" id="47428"/>
    <lineage>
        <taxon>Eukaryota</taxon>
        <taxon>Fungi</taxon>
        <taxon>Dikarya</taxon>
        <taxon>Basidiomycota</taxon>
        <taxon>Agaricomycotina</taxon>
        <taxon>Agaricomycetes</taxon>
        <taxon>Agaricomycetidae</taxon>
        <taxon>Agaricales</taxon>
        <taxon>Marasmiineae</taxon>
        <taxon>Physalacriaceae</taxon>
        <taxon>Armillaria</taxon>
    </lineage>
</organism>
<keyword evidence="2" id="KW-1185">Reference proteome</keyword>
<sequence>MLQAQRPLEKRSPSAPALFKVAVMRLSHNDGLAVQTRHDDISFPHSSPTWHLYCICFPLPEHSRRSLTLRDIQFLKACTWERSNAATGYPFDILQHMT</sequence>
<protein>
    <submittedName>
        <fullName evidence="1">Uncharacterized protein</fullName>
    </submittedName>
</protein>
<dbReference type="AlphaFoldDB" id="A0A284RKZ4"/>